<dbReference type="OrthoDB" id="453133at2"/>
<comment type="caution">
    <text evidence="1">The sequence shown here is derived from an EMBL/GenBank/DDBJ whole genome shotgun (WGS) entry which is preliminary data.</text>
</comment>
<name>A0A1E5QFE8_9CYAN</name>
<dbReference type="SUPFAM" id="SSF52266">
    <property type="entry name" value="SGNH hydrolase"/>
    <property type="match status" value="1"/>
</dbReference>
<dbReference type="EMBL" id="MJGC01000091">
    <property type="protein sequence ID" value="OEJ73327.1"/>
    <property type="molecule type" value="Genomic_DNA"/>
</dbReference>
<evidence type="ECO:0000313" key="1">
    <source>
        <dbReference type="EMBL" id="OEJ73327.1"/>
    </source>
</evidence>
<dbReference type="AlphaFoldDB" id="A0A1E5QFE8"/>
<proteinExistence type="predicted"/>
<gene>
    <name evidence="1" type="ORF">BH720_20360</name>
</gene>
<organism evidence="1">
    <name type="scientific">Desertifilum tharense IPPAS B-1220</name>
    <dbReference type="NCBI Taxonomy" id="1781255"/>
    <lineage>
        <taxon>Bacteria</taxon>
        <taxon>Bacillati</taxon>
        <taxon>Cyanobacteriota</taxon>
        <taxon>Cyanophyceae</taxon>
        <taxon>Desertifilales</taxon>
        <taxon>Desertifilaceae</taxon>
        <taxon>Desertifilum</taxon>
    </lineage>
</organism>
<dbReference type="RefSeq" id="WP_069969058.1">
    <property type="nucleotide sequence ID" value="NZ_CM124774.1"/>
</dbReference>
<accession>A0A1E5QFE8</accession>
<sequence length="1006" mass="110414">MLDTNERTQAPLAQWVQQTIGLHQGRVKVQLQGNNLHILCEAPQCPEATATLAALKDGLKTTPLETLLPQNQAPVYKITIYGRTIGPNYPDWTEILDLTPRDAPFSEHGSIPNGESEEKVLMLQAARTAHQNDKAIAIENPDALDSNNGEGTALLVSNRTLARQGCLDAIAWVLSETLSPLGVSVRVKVKPPRKSKHPDRAHQRLHVLCESTYSPDPALLAPTIAQQLRELNLQGFRDAVISCQVTGEATPDWLLRVDLTPNEVMLREWGRWGDVPAISRLLNQALAQQEVQVSAILKESTLHLFCTAPTAPDRQVVTATLKEILESLTPQGIFAATLYGHVRASATPVWVDWLDMPAKQNPALAPSTLTLAEQGDRDALTFLLTRLLNPDLDQQLLTGGIQTQVARKEDLLHLMSDAPVCPAQNDVGPLVAKFLQQLKVPGVAGVRVYGRRSGQKLPRWSYGVDFVPRQRLVPEASPEFAASSSYVGDLLSETGEFNAPPAEAPVPESDRALQQVARLAQLSLVRSGLMAPVEERSDWEIERKPNSEPLKKAKIGHSALIWGAAGLVLALQVDWVWGSVLQQRVATSRQTAPSVQTGEVDANVTWPPVAPEVRRGAPGEGFEDAGFTRPASGMEMQLQCPQGQSGEDCVLSPVSPYPSFNNSLLDEQLSRYHQRMLESGPPDVLIVGSSRALRGIDPVALREALAAQGYADVSVYNFGVNGATAQVVDLIVRRILTAEQLPKLILWADGARAFNSGRGDATYNAIATSAGYQSLMAGTLALPTYGAAEAAQPTAEPAEAEFSLAEAYRQADRWLDERIGALSALYPERDRAKGEIAQKLADILPNGERAVTQASEPEDDSEAQLDRNGFLALSVRFNPLTYYQKHPRVTGDYDRDYESFQLEGRQTEALESLLQVTQQQSIPLVFINLPLTSDYLDPVRASYEREFTQQMLRFAMERGFIFRDLANVWDGGQMEYFSDPSHLNRYGAMVVAQQIARDPMISWPSR</sequence>
<reference evidence="1" key="1">
    <citation type="submission" date="2016-09" db="EMBL/GenBank/DDBJ databases">
        <title>Draft genome of thermotolerant cyanobacterium Desertifilum sp. strain IPPAS B-1220.</title>
        <authorList>
            <person name="Sinetova M.A."/>
            <person name="Bolakhan K."/>
            <person name="Zayadan B.K."/>
            <person name="Mironov K.S."/>
            <person name="Ustinova V."/>
            <person name="Kupriyanova E.V."/>
            <person name="Sidorov R.A."/>
            <person name="Skrypnik A.N."/>
            <person name="Gogoleva N.E."/>
            <person name="Gogolev Y.V."/>
            <person name="Los D.A."/>
        </authorList>
    </citation>
    <scope>NUCLEOTIDE SEQUENCE [LARGE SCALE GENOMIC DNA]</scope>
    <source>
        <strain evidence="1">IPPAS B-1220</strain>
    </source>
</reference>
<protein>
    <recommendedName>
        <fullName evidence="2">DUF1574 domain-containing protein</fullName>
    </recommendedName>
</protein>
<evidence type="ECO:0008006" key="2">
    <source>
        <dbReference type="Google" id="ProtNLM"/>
    </source>
</evidence>
<dbReference type="STRING" id="1781255.BH720_20360"/>